<name>A0A927CNV7_9BACL</name>
<dbReference type="GO" id="GO:0042173">
    <property type="term" value="P:regulation of sporulation resulting in formation of a cellular spore"/>
    <property type="evidence" value="ECO:0007669"/>
    <property type="project" value="InterPro"/>
</dbReference>
<keyword evidence="4 15" id="KW-0597">Phosphoprotein</keyword>
<dbReference type="PANTHER" id="PTHR48111:SF40">
    <property type="entry name" value="PHOSPHATE REGULON TRANSCRIPTIONAL REGULATORY PROTEIN PHOB"/>
    <property type="match status" value="1"/>
</dbReference>
<feature type="domain" description="Response regulatory" evidence="16">
    <location>
        <begin position="5"/>
        <end position="125"/>
    </location>
</feature>
<dbReference type="Pfam" id="PF08769">
    <property type="entry name" value="Spo0A_C"/>
    <property type="match status" value="1"/>
</dbReference>
<dbReference type="SMART" id="SM00448">
    <property type="entry name" value="REC"/>
    <property type="match status" value="1"/>
</dbReference>
<dbReference type="GO" id="GO:0000976">
    <property type="term" value="F:transcription cis-regulatory region binding"/>
    <property type="evidence" value="ECO:0007669"/>
    <property type="project" value="TreeGrafter"/>
</dbReference>
<dbReference type="RefSeq" id="WP_190861794.1">
    <property type="nucleotide sequence ID" value="NZ_JACXIY010000015.1"/>
</dbReference>
<evidence type="ECO:0000256" key="7">
    <source>
        <dbReference type="ARBA" id="ARBA00023012"/>
    </source>
</evidence>
<dbReference type="InterPro" id="IPR014879">
    <property type="entry name" value="Spo0A_C"/>
</dbReference>
<evidence type="ECO:0000256" key="14">
    <source>
        <dbReference type="PIRSR" id="PIRSR002937-1"/>
    </source>
</evidence>
<keyword evidence="2 13" id="KW-0963">Cytoplasm</keyword>
<feature type="modified residue" description="4-aspartylphosphate" evidence="15">
    <location>
        <position position="58"/>
    </location>
</feature>
<dbReference type="SUPFAM" id="SSF46894">
    <property type="entry name" value="C-terminal effector domain of the bipartite response regulators"/>
    <property type="match status" value="1"/>
</dbReference>
<evidence type="ECO:0000256" key="4">
    <source>
        <dbReference type="ARBA" id="ARBA00022553"/>
    </source>
</evidence>
<evidence type="ECO:0000256" key="2">
    <source>
        <dbReference type="ARBA" id="ARBA00022490"/>
    </source>
</evidence>
<evidence type="ECO:0000256" key="6">
    <source>
        <dbReference type="ARBA" id="ARBA00022969"/>
    </source>
</evidence>
<dbReference type="GO" id="GO:0051606">
    <property type="term" value="P:detection of stimulus"/>
    <property type="evidence" value="ECO:0007669"/>
    <property type="project" value="UniProtKB-UniRule"/>
</dbReference>
<comment type="cofactor">
    <cofactor evidence="13 14">
        <name>Ca(2+)</name>
        <dbReference type="ChEBI" id="CHEBI:29108"/>
    </cofactor>
    <text evidence="13 14">Binds 1 Ca(2+) ion per subunit.</text>
</comment>
<dbReference type="GO" id="GO:0005509">
    <property type="term" value="F:calcium ion binding"/>
    <property type="evidence" value="ECO:0007669"/>
    <property type="project" value="UniProtKB-UniRule"/>
</dbReference>
<evidence type="ECO:0000256" key="15">
    <source>
        <dbReference type="PROSITE-ProRule" id="PRU00169"/>
    </source>
</evidence>
<keyword evidence="10 13" id="KW-0010">Activator</keyword>
<dbReference type="GO" id="GO:0005829">
    <property type="term" value="C:cytosol"/>
    <property type="evidence" value="ECO:0007669"/>
    <property type="project" value="TreeGrafter"/>
</dbReference>
<dbReference type="InterPro" id="IPR039420">
    <property type="entry name" value="WalR-like"/>
</dbReference>
<evidence type="ECO:0000256" key="3">
    <source>
        <dbReference type="ARBA" id="ARBA00022491"/>
    </source>
</evidence>
<dbReference type="PROSITE" id="PS50110">
    <property type="entry name" value="RESPONSE_REGULATORY"/>
    <property type="match status" value="1"/>
</dbReference>
<dbReference type="EMBL" id="JACXIY010000015">
    <property type="protein sequence ID" value="MBD2869571.1"/>
    <property type="molecule type" value="Genomic_DNA"/>
</dbReference>
<dbReference type="CDD" id="cd17561">
    <property type="entry name" value="REC_Spo0A"/>
    <property type="match status" value="1"/>
</dbReference>
<keyword evidence="9 13" id="KW-0238">DNA-binding</keyword>
<evidence type="ECO:0000256" key="11">
    <source>
        <dbReference type="ARBA" id="ARBA00023163"/>
    </source>
</evidence>
<organism evidence="17 18">
    <name type="scientific">Paenibacillus arenilitoris</name>
    <dbReference type="NCBI Taxonomy" id="2772299"/>
    <lineage>
        <taxon>Bacteria</taxon>
        <taxon>Bacillati</taxon>
        <taxon>Bacillota</taxon>
        <taxon>Bacilli</taxon>
        <taxon>Bacillales</taxon>
        <taxon>Paenibacillaceae</taxon>
        <taxon>Paenibacillus</taxon>
    </lineage>
</organism>
<keyword evidence="8 13" id="KW-0805">Transcription regulation</keyword>
<sequence length="270" mass="30130">MHKIEVLLADDNREFTNLLSEYISEQSDMSVSGVAYNGEEVLRHLEESRKVPDVLILDIIMPHLDGLGVLERLKEMNLSPMPKIIMLTAFGQENITQKAVQLGASYYILKPFDMDILANRIRQLAGNPTYSSSGSYSSASSTIKSNVVPIPKGKNLDANITSIIHEIGVPAHIKGYQYLREAITMVYNNIEILGAITKTLYPAIAEKFKTTPSRVERAIRHAIEVAWTRGNIDSISHLFGYTINISKSKPTNSEFIAMVADKLRIEHKVS</sequence>
<evidence type="ECO:0000259" key="16">
    <source>
        <dbReference type="PROSITE" id="PS50110"/>
    </source>
</evidence>
<dbReference type="GO" id="GO:0000156">
    <property type="term" value="F:phosphorelay response regulator activity"/>
    <property type="evidence" value="ECO:0007669"/>
    <property type="project" value="TreeGrafter"/>
</dbReference>
<dbReference type="GO" id="GO:0032993">
    <property type="term" value="C:protein-DNA complex"/>
    <property type="evidence" value="ECO:0007669"/>
    <property type="project" value="TreeGrafter"/>
</dbReference>
<dbReference type="NCBIfam" id="TIGR02875">
    <property type="entry name" value="spore_0_A"/>
    <property type="match status" value="1"/>
</dbReference>
<evidence type="ECO:0000256" key="5">
    <source>
        <dbReference type="ARBA" id="ARBA00022837"/>
    </source>
</evidence>
<keyword evidence="11 13" id="KW-0804">Transcription</keyword>
<evidence type="ECO:0000256" key="12">
    <source>
        <dbReference type="ARBA" id="ARBA00025691"/>
    </source>
</evidence>
<keyword evidence="18" id="KW-1185">Reference proteome</keyword>
<keyword evidence="3 13" id="KW-0678">Repressor</keyword>
<dbReference type="InterPro" id="IPR036388">
    <property type="entry name" value="WH-like_DNA-bd_sf"/>
</dbReference>
<dbReference type="InterPro" id="IPR011006">
    <property type="entry name" value="CheY-like_superfamily"/>
</dbReference>
<keyword evidence="7 13" id="KW-0902">Two-component regulatory system</keyword>
<dbReference type="Gene3D" id="1.10.10.10">
    <property type="entry name" value="Winged helix-like DNA-binding domain superfamily/Winged helix DNA-binding domain"/>
    <property type="match status" value="1"/>
</dbReference>
<comment type="caution">
    <text evidence="17">The sequence shown here is derived from an EMBL/GenBank/DDBJ whole genome shotgun (WGS) entry which is preliminary data.</text>
</comment>
<dbReference type="GO" id="GO:0003700">
    <property type="term" value="F:DNA-binding transcription factor activity"/>
    <property type="evidence" value="ECO:0007669"/>
    <property type="project" value="InterPro"/>
</dbReference>
<dbReference type="Gene3D" id="3.40.50.2300">
    <property type="match status" value="1"/>
</dbReference>
<dbReference type="InterPro" id="IPR016032">
    <property type="entry name" value="Sig_transdc_resp-reg_C-effctor"/>
</dbReference>
<dbReference type="GO" id="GO:0030435">
    <property type="term" value="P:sporulation resulting in formation of a cellular spore"/>
    <property type="evidence" value="ECO:0007669"/>
    <property type="project" value="UniProtKB-UniRule"/>
</dbReference>
<dbReference type="PIRSF" id="PIRSF002937">
    <property type="entry name" value="Res_reg_Spo0A"/>
    <property type="match status" value="1"/>
</dbReference>
<reference evidence="17" key="1">
    <citation type="submission" date="2020-09" db="EMBL/GenBank/DDBJ databases">
        <title>A novel bacterium of genus Paenibacillus, isolated from South China Sea.</title>
        <authorList>
            <person name="Huang H."/>
            <person name="Mo K."/>
            <person name="Hu Y."/>
        </authorList>
    </citation>
    <scope>NUCLEOTIDE SEQUENCE</scope>
    <source>
        <strain evidence="17">IB182493</strain>
    </source>
</reference>
<evidence type="ECO:0000256" key="13">
    <source>
        <dbReference type="PIRNR" id="PIRNR002937"/>
    </source>
</evidence>
<feature type="binding site" evidence="14">
    <location>
        <position position="11"/>
    </location>
    <ligand>
        <name>Ca(2+)</name>
        <dbReference type="ChEBI" id="CHEBI:29108"/>
    </ligand>
</feature>
<dbReference type="InterPro" id="IPR012052">
    <property type="entry name" value="Spore_0_A"/>
</dbReference>
<evidence type="ECO:0000313" key="17">
    <source>
        <dbReference type="EMBL" id="MBD2869571.1"/>
    </source>
</evidence>
<comment type="function">
    <text evidence="13">May play the central regulatory role in sporulation. It may be an element of the effector pathway responsible for the activation of sporulation genes in response to nutritional stress. Spo0A may act in concert with spo0H (a sigma factor) to control the expression of some genes that are critical to the sporulation process.</text>
</comment>
<dbReference type="AlphaFoldDB" id="A0A927CNV7"/>
<evidence type="ECO:0000256" key="10">
    <source>
        <dbReference type="ARBA" id="ARBA00023159"/>
    </source>
</evidence>
<comment type="subcellular location">
    <subcellularLocation>
        <location evidence="1 13">Cytoplasm</location>
    </subcellularLocation>
</comment>
<comment type="function">
    <text evidence="12">May play the central regulatory role in sporulation. It may be an element of the effector pathway responsible for the activation of sporulation genes in response to nutritional stress. Spo0A may act in concert with Spo0H (a sigma factor) to control the expression of some genes that are critical to the sporulation process. Repressor of abrB, activator of the spoIIa operon. Binds the DNA sequence 5'-TGNCGAA-3' (0A box).</text>
</comment>
<dbReference type="SUPFAM" id="SSF52172">
    <property type="entry name" value="CheY-like"/>
    <property type="match status" value="1"/>
</dbReference>
<keyword evidence="6 13" id="KW-0749">Sporulation</keyword>
<evidence type="ECO:0000313" key="18">
    <source>
        <dbReference type="Proteomes" id="UP000632125"/>
    </source>
</evidence>
<keyword evidence="5 13" id="KW-0106">Calcium</keyword>
<dbReference type="InterPro" id="IPR001789">
    <property type="entry name" value="Sig_transdc_resp-reg_receiver"/>
</dbReference>
<keyword evidence="13 14" id="KW-0479">Metal-binding</keyword>
<dbReference type="Proteomes" id="UP000632125">
    <property type="component" value="Unassembled WGS sequence"/>
</dbReference>
<feature type="binding site" evidence="14">
    <location>
        <position position="10"/>
    </location>
    <ligand>
        <name>Ca(2+)</name>
        <dbReference type="ChEBI" id="CHEBI:29108"/>
    </ligand>
</feature>
<proteinExistence type="predicted"/>
<gene>
    <name evidence="17" type="primary">spo0A</name>
    <name evidence="17" type="ORF">IDH41_13355</name>
</gene>
<evidence type="ECO:0000256" key="9">
    <source>
        <dbReference type="ARBA" id="ARBA00023125"/>
    </source>
</evidence>
<protein>
    <recommendedName>
        <fullName evidence="13">Stage 0 sporulation protein A homolog</fullName>
    </recommendedName>
</protein>
<feature type="binding site" evidence="14">
    <location>
        <position position="58"/>
    </location>
    <ligand>
        <name>Ca(2+)</name>
        <dbReference type="ChEBI" id="CHEBI:29108"/>
    </ligand>
</feature>
<evidence type="ECO:0000256" key="1">
    <source>
        <dbReference type="ARBA" id="ARBA00004496"/>
    </source>
</evidence>
<dbReference type="Pfam" id="PF00072">
    <property type="entry name" value="Response_reg"/>
    <property type="match status" value="1"/>
</dbReference>
<evidence type="ECO:0000256" key="8">
    <source>
        <dbReference type="ARBA" id="ARBA00023015"/>
    </source>
</evidence>
<accession>A0A927CNV7</accession>
<dbReference type="PANTHER" id="PTHR48111">
    <property type="entry name" value="REGULATOR OF RPOS"/>
    <property type="match status" value="1"/>
</dbReference>